<reference evidence="1" key="1">
    <citation type="submission" date="2020-08" db="EMBL/GenBank/DDBJ databases">
        <title>Multicomponent nature underlies the extraordinary mechanical properties of spider dragline silk.</title>
        <authorList>
            <person name="Kono N."/>
            <person name="Nakamura H."/>
            <person name="Mori M."/>
            <person name="Yoshida Y."/>
            <person name="Ohtoshi R."/>
            <person name="Malay A.D."/>
            <person name="Moran D.A.P."/>
            <person name="Tomita M."/>
            <person name="Numata K."/>
            <person name="Arakawa K."/>
        </authorList>
    </citation>
    <scope>NUCLEOTIDE SEQUENCE</scope>
</reference>
<organism evidence="1 2">
    <name type="scientific">Trichonephila inaurata madagascariensis</name>
    <dbReference type="NCBI Taxonomy" id="2747483"/>
    <lineage>
        <taxon>Eukaryota</taxon>
        <taxon>Metazoa</taxon>
        <taxon>Ecdysozoa</taxon>
        <taxon>Arthropoda</taxon>
        <taxon>Chelicerata</taxon>
        <taxon>Arachnida</taxon>
        <taxon>Araneae</taxon>
        <taxon>Araneomorphae</taxon>
        <taxon>Entelegynae</taxon>
        <taxon>Araneoidea</taxon>
        <taxon>Nephilidae</taxon>
        <taxon>Trichonephila</taxon>
        <taxon>Trichonephila inaurata</taxon>
    </lineage>
</organism>
<sequence length="97" mass="11136">MARVHLAPTYLSSFTFWRSNRNQSAGGRHLIAVLFMGFKRRCPPTSDERNYTCLPPLGSTVLRNFSRKMNMSLKVDQIINAYVDVVVLRLFSVNVKE</sequence>
<dbReference type="Proteomes" id="UP000886998">
    <property type="component" value="Unassembled WGS sequence"/>
</dbReference>
<accession>A0A8X6MBK9</accession>
<gene>
    <name evidence="1" type="ORF">TNIN_434491</name>
</gene>
<keyword evidence="2" id="KW-1185">Reference proteome</keyword>
<name>A0A8X6MBK9_9ARAC</name>
<comment type="caution">
    <text evidence="1">The sequence shown here is derived from an EMBL/GenBank/DDBJ whole genome shotgun (WGS) entry which is preliminary data.</text>
</comment>
<evidence type="ECO:0000313" key="1">
    <source>
        <dbReference type="EMBL" id="GFS39326.1"/>
    </source>
</evidence>
<dbReference type="EMBL" id="BMAV01025190">
    <property type="protein sequence ID" value="GFS39326.1"/>
    <property type="molecule type" value="Genomic_DNA"/>
</dbReference>
<evidence type="ECO:0000313" key="2">
    <source>
        <dbReference type="Proteomes" id="UP000886998"/>
    </source>
</evidence>
<protein>
    <submittedName>
        <fullName evidence="1">Uncharacterized protein</fullName>
    </submittedName>
</protein>
<proteinExistence type="predicted"/>
<dbReference type="AlphaFoldDB" id="A0A8X6MBK9"/>